<reference evidence="5 6" key="1">
    <citation type="submission" date="2020-01" db="EMBL/GenBank/DDBJ databases">
        <title>Anaeroalcalibacter tamaniensis gen. nov., sp. nov., moderately halophilic strictly anaerobic fermenter bacterium from mud volcano of Taman peninsula.</title>
        <authorList>
            <person name="Frolova A."/>
            <person name="Merkel A.Y."/>
            <person name="Slobodkin A.I."/>
        </authorList>
    </citation>
    <scope>NUCLEOTIDE SEQUENCE [LARGE SCALE GENOMIC DNA]</scope>
    <source>
        <strain evidence="5 6">F-3ap</strain>
    </source>
</reference>
<name>A0A7X5HVW3_9FIRM</name>
<dbReference type="GO" id="GO:0008887">
    <property type="term" value="F:glycerate kinase activity"/>
    <property type="evidence" value="ECO:0007669"/>
    <property type="project" value="UniProtKB-UniRule"/>
</dbReference>
<dbReference type="AlphaFoldDB" id="A0A7X5HVW3"/>
<comment type="similarity">
    <text evidence="1 4">Belongs to the glycerate kinase type-1 family.</text>
</comment>
<evidence type="ECO:0000256" key="1">
    <source>
        <dbReference type="ARBA" id="ARBA00006284"/>
    </source>
</evidence>
<keyword evidence="2 4" id="KW-0808">Transferase</keyword>
<evidence type="ECO:0000256" key="3">
    <source>
        <dbReference type="ARBA" id="ARBA00022777"/>
    </source>
</evidence>
<keyword evidence="3 4" id="KW-0418">Kinase</keyword>
<dbReference type="NCBIfam" id="TIGR00045">
    <property type="entry name" value="glycerate kinase"/>
    <property type="match status" value="1"/>
</dbReference>
<dbReference type="InterPro" id="IPR018193">
    <property type="entry name" value="Glyc_kinase_flavodox-like_fold"/>
</dbReference>
<proteinExistence type="inferred from homology"/>
<dbReference type="GO" id="GO:0031388">
    <property type="term" value="P:organic acid phosphorylation"/>
    <property type="evidence" value="ECO:0007669"/>
    <property type="project" value="UniProtKB-UniRule"/>
</dbReference>
<evidence type="ECO:0000313" key="5">
    <source>
        <dbReference type="EMBL" id="NDL67558.1"/>
    </source>
</evidence>
<dbReference type="EMBL" id="JAAEEH010000016">
    <property type="protein sequence ID" value="NDL67558.1"/>
    <property type="molecule type" value="Genomic_DNA"/>
</dbReference>
<dbReference type="InterPro" id="IPR018197">
    <property type="entry name" value="Glycerate_kinase_RE-like"/>
</dbReference>
<dbReference type="Gene3D" id="3.40.50.10350">
    <property type="entry name" value="Glycerate kinase, domain 1"/>
    <property type="match status" value="1"/>
</dbReference>
<keyword evidence="6" id="KW-1185">Reference proteome</keyword>
<dbReference type="Pfam" id="PF02595">
    <property type="entry name" value="Gly_kinase"/>
    <property type="match status" value="1"/>
</dbReference>
<dbReference type="InterPro" id="IPR036129">
    <property type="entry name" value="Glycerate_kinase_sf"/>
</dbReference>
<dbReference type="SUPFAM" id="SSF110738">
    <property type="entry name" value="Glycerate kinase I"/>
    <property type="match status" value="1"/>
</dbReference>
<dbReference type="InterPro" id="IPR004381">
    <property type="entry name" value="Glycerate_kinase"/>
</dbReference>
<sequence length="378" mass="39322">MKIVIAVDSFKGSMSSLEAGEAVKEGILRAMDADIVVKPIADGGEGTTDALVAGLGGEKVPITVTGPRGNKVEASYGWLRETGTAIIEMAEAAGIVLLGSEKKEPLKATSYGVGEMIRDAMDRGCRDFLIGIGGSATNDGGVGMLQALGFGFYDGEGKDVGLGAQCLERIVRVDTARRHPGLGECTFRVACDVKNPLTGENGATRVYGPQKGVSGDMLQELDRAMGHYAEVTKAATGRDEALTAGAGAAGGMGFAFLSYLDGALEPGVDLVLEALELEESMRDADFVVTGEGCLDHQTAMGKVPVGVARLAKKHGAKVVALAGGVKEGAQACNREGIDAFFSINPLLVPLEEAMRPEVARKNMATVAEQVFRLVAAMR</sequence>
<organism evidence="5 6">
    <name type="scientific">Anaerotalea alkaliphila</name>
    <dbReference type="NCBI Taxonomy" id="2662126"/>
    <lineage>
        <taxon>Bacteria</taxon>
        <taxon>Bacillati</taxon>
        <taxon>Bacillota</taxon>
        <taxon>Clostridia</taxon>
        <taxon>Eubacteriales</taxon>
        <taxon>Anaerotalea</taxon>
    </lineage>
</organism>
<dbReference type="Proteomes" id="UP000461585">
    <property type="component" value="Unassembled WGS sequence"/>
</dbReference>
<evidence type="ECO:0000256" key="2">
    <source>
        <dbReference type="ARBA" id="ARBA00022679"/>
    </source>
</evidence>
<evidence type="ECO:0000256" key="4">
    <source>
        <dbReference type="PIRNR" id="PIRNR006078"/>
    </source>
</evidence>
<dbReference type="PIRSF" id="PIRSF006078">
    <property type="entry name" value="GlxK"/>
    <property type="match status" value="1"/>
</dbReference>
<dbReference type="Gene3D" id="3.90.1510.10">
    <property type="entry name" value="Glycerate kinase, domain 2"/>
    <property type="match status" value="1"/>
</dbReference>
<dbReference type="PANTHER" id="PTHR21599">
    <property type="entry name" value="GLYCERATE KINASE"/>
    <property type="match status" value="1"/>
</dbReference>
<protein>
    <submittedName>
        <fullName evidence="5">Glycerate kinase</fullName>
    </submittedName>
</protein>
<evidence type="ECO:0000313" key="6">
    <source>
        <dbReference type="Proteomes" id="UP000461585"/>
    </source>
</evidence>
<comment type="caution">
    <text evidence="5">The sequence shown here is derived from an EMBL/GenBank/DDBJ whole genome shotgun (WGS) entry which is preliminary data.</text>
</comment>
<dbReference type="PANTHER" id="PTHR21599:SF0">
    <property type="entry name" value="GLYCERATE KINASE"/>
    <property type="match status" value="1"/>
</dbReference>
<dbReference type="RefSeq" id="WP_162370287.1">
    <property type="nucleotide sequence ID" value="NZ_JAAEEH010000016.1"/>
</dbReference>
<gene>
    <name evidence="5" type="ORF">GXN74_07345</name>
</gene>
<accession>A0A7X5HVW3</accession>